<proteinExistence type="inferred from homology"/>
<reference evidence="8 9" key="1">
    <citation type="journal article" date="2021" name="Nat. Plants">
        <title>The Taxus genome provides insights into paclitaxel biosynthesis.</title>
        <authorList>
            <person name="Xiong X."/>
            <person name="Gou J."/>
            <person name="Liao Q."/>
            <person name="Li Y."/>
            <person name="Zhou Q."/>
            <person name="Bi G."/>
            <person name="Li C."/>
            <person name="Du R."/>
            <person name="Wang X."/>
            <person name="Sun T."/>
            <person name="Guo L."/>
            <person name="Liang H."/>
            <person name="Lu P."/>
            <person name="Wu Y."/>
            <person name="Zhang Z."/>
            <person name="Ro D.K."/>
            <person name="Shang Y."/>
            <person name="Huang S."/>
            <person name="Yan J."/>
        </authorList>
    </citation>
    <scope>NUCLEOTIDE SEQUENCE [LARGE SCALE GENOMIC DNA]</scope>
    <source>
        <strain evidence="8">Ta-2019</strain>
    </source>
</reference>
<accession>A0AA38L920</accession>
<keyword evidence="6" id="KW-1133">Transmembrane helix</keyword>
<feature type="domain" description="Bifunctional inhibitor/plant lipid transfer protein/seed storage helical" evidence="7">
    <location>
        <begin position="39"/>
        <end position="118"/>
    </location>
</feature>
<evidence type="ECO:0000313" key="8">
    <source>
        <dbReference type="EMBL" id="KAH9312455.1"/>
    </source>
</evidence>
<sequence>MAALLRGYEPLLAAIMGALVFIAATGTDSVMAQPPAMGCTDPIVSLSPCLSYMTGETKVIVPRDGCCRVLAAVITGASKCLCDLFANNDFLGFPINQTLARSLPAACNLLFPRQIEQCRGSNPAPPDALNLPSVPVRSPDQMQTSPTRSDTKKVGRGSGALFRQSLFGILLGSILTGILTVSCFLSS</sequence>
<dbReference type="AlphaFoldDB" id="A0AA38L920"/>
<name>A0AA38L920_TAXCH</name>
<comment type="caution">
    <text evidence="8">The sequence shown here is derived from an EMBL/GenBank/DDBJ whole genome shotgun (WGS) entry which is preliminary data.</text>
</comment>
<dbReference type="InterPro" id="IPR036312">
    <property type="entry name" value="Bifun_inhib/LTP/seed_sf"/>
</dbReference>
<dbReference type="InterPro" id="IPR043325">
    <property type="entry name" value="LTSS"/>
</dbReference>
<keyword evidence="3" id="KW-1015">Disulfide bond</keyword>
<keyword evidence="6" id="KW-0812">Transmembrane</keyword>
<keyword evidence="4" id="KW-0325">Glycoprotein</keyword>
<dbReference type="PANTHER" id="PTHR33044">
    <property type="entry name" value="BIFUNCTIONAL INHIBITOR/LIPID-TRANSFER PROTEIN/SEED STORAGE 2S ALBUMIN SUPERFAMILY PROTEIN-RELATED"/>
    <property type="match status" value="1"/>
</dbReference>
<feature type="transmembrane region" description="Helical" evidence="6">
    <location>
        <begin position="166"/>
        <end position="185"/>
    </location>
</feature>
<evidence type="ECO:0000256" key="5">
    <source>
        <dbReference type="SAM" id="MobiDB-lite"/>
    </source>
</evidence>
<dbReference type="Pfam" id="PF14368">
    <property type="entry name" value="LTP_2"/>
    <property type="match status" value="1"/>
</dbReference>
<dbReference type="CDD" id="cd00010">
    <property type="entry name" value="AAI_LTSS"/>
    <property type="match status" value="1"/>
</dbReference>
<dbReference type="Proteomes" id="UP000824469">
    <property type="component" value="Unassembled WGS sequence"/>
</dbReference>
<keyword evidence="6" id="KW-0472">Membrane</keyword>
<dbReference type="InterPro" id="IPR016140">
    <property type="entry name" value="Bifunc_inhib/LTP/seed_store"/>
</dbReference>
<keyword evidence="9" id="KW-1185">Reference proteome</keyword>
<dbReference type="SMART" id="SM00499">
    <property type="entry name" value="AAI"/>
    <property type="match status" value="1"/>
</dbReference>
<evidence type="ECO:0000256" key="3">
    <source>
        <dbReference type="ARBA" id="ARBA00023157"/>
    </source>
</evidence>
<feature type="region of interest" description="Disordered" evidence="5">
    <location>
        <begin position="128"/>
        <end position="155"/>
    </location>
</feature>
<comment type="similarity">
    <text evidence="1">Belongs to the plant LTP family.</text>
</comment>
<protein>
    <recommendedName>
        <fullName evidence="7">Bifunctional inhibitor/plant lipid transfer protein/seed storage helical domain-containing protein</fullName>
    </recommendedName>
</protein>
<keyword evidence="2" id="KW-0732">Signal</keyword>
<dbReference type="SUPFAM" id="SSF47699">
    <property type="entry name" value="Bifunctional inhibitor/lipid-transfer protein/seed storage 2S albumin"/>
    <property type="match status" value="1"/>
</dbReference>
<evidence type="ECO:0000259" key="7">
    <source>
        <dbReference type="SMART" id="SM00499"/>
    </source>
</evidence>
<gene>
    <name evidence="8" type="ORF">KI387_027490</name>
</gene>
<dbReference type="Gene3D" id="1.10.110.10">
    <property type="entry name" value="Plant lipid-transfer and hydrophobic proteins"/>
    <property type="match status" value="1"/>
</dbReference>
<evidence type="ECO:0000256" key="4">
    <source>
        <dbReference type="ARBA" id="ARBA00023180"/>
    </source>
</evidence>
<evidence type="ECO:0000256" key="2">
    <source>
        <dbReference type="ARBA" id="ARBA00022729"/>
    </source>
</evidence>
<evidence type="ECO:0000256" key="1">
    <source>
        <dbReference type="ARBA" id="ARBA00009748"/>
    </source>
</evidence>
<evidence type="ECO:0000256" key="6">
    <source>
        <dbReference type="SAM" id="Phobius"/>
    </source>
</evidence>
<dbReference type="EMBL" id="JAHRHJ020000006">
    <property type="protein sequence ID" value="KAH9312455.1"/>
    <property type="molecule type" value="Genomic_DNA"/>
</dbReference>
<organism evidence="8 9">
    <name type="scientific">Taxus chinensis</name>
    <name type="common">Chinese yew</name>
    <name type="synonym">Taxus wallichiana var. chinensis</name>
    <dbReference type="NCBI Taxonomy" id="29808"/>
    <lineage>
        <taxon>Eukaryota</taxon>
        <taxon>Viridiplantae</taxon>
        <taxon>Streptophyta</taxon>
        <taxon>Embryophyta</taxon>
        <taxon>Tracheophyta</taxon>
        <taxon>Spermatophyta</taxon>
        <taxon>Pinopsida</taxon>
        <taxon>Pinidae</taxon>
        <taxon>Conifers II</taxon>
        <taxon>Cupressales</taxon>
        <taxon>Taxaceae</taxon>
        <taxon>Taxus</taxon>
    </lineage>
</organism>
<evidence type="ECO:0000313" key="9">
    <source>
        <dbReference type="Proteomes" id="UP000824469"/>
    </source>
</evidence>